<feature type="chain" id="PRO_5001729014" evidence="1">
    <location>
        <begin position="25"/>
        <end position="207"/>
    </location>
</feature>
<dbReference type="EMBL" id="CCKQ01002871">
    <property type="protein sequence ID" value="CDW73985.1"/>
    <property type="molecule type" value="Genomic_DNA"/>
</dbReference>
<dbReference type="InParanoid" id="A0A077ZVM7"/>
<dbReference type="Proteomes" id="UP000039865">
    <property type="component" value="Unassembled WGS sequence"/>
</dbReference>
<protein>
    <submittedName>
        <fullName evidence="2">Uncharacterized protein</fullName>
    </submittedName>
</protein>
<accession>A0A077ZVM7</accession>
<keyword evidence="3" id="KW-1185">Reference proteome</keyword>
<evidence type="ECO:0000313" key="2">
    <source>
        <dbReference type="EMBL" id="CDW73985.1"/>
    </source>
</evidence>
<gene>
    <name evidence="2" type="primary">Contig10483.g11188</name>
    <name evidence="2" type="ORF">STYLEM_2975</name>
</gene>
<sequence>MAFQKFQLLYFTLGLLLAIDKSSSMFIDSGFLLKQQRYTTSTPANYTLIKVGDWLQTTDTFPGYKHSKSGFTKINTLKKFPETEEKVQCLQFIFRDESNCSNEITVTLDQCLLVIIKLNRTHQVVRGIRADQISLRDRFVKELNSISLDPVESYISGIARVEIEKRKLYSIKTDLGYFIQDMLIVSDEEGDCTQIFVYESNIHILPR</sequence>
<reference evidence="2 3" key="1">
    <citation type="submission" date="2014-06" db="EMBL/GenBank/DDBJ databases">
        <authorList>
            <person name="Swart Estienne"/>
        </authorList>
    </citation>
    <scope>NUCLEOTIDE SEQUENCE [LARGE SCALE GENOMIC DNA]</scope>
    <source>
        <strain evidence="2 3">130c</strain>
    </source>
</reference>
<evidence type="ECO:0000256" key="1">
    <source>
        <dbReference type="SAM" id="SignalP"/>
    </source>
</evidence>
<dbReference type="AlphaFoldDB" id="A0A077ZVM7"/>
<keyword evidence="1" id="KW-0732">Signal</keyword>
<feature type="signal peptide" evidence="1">
    <location>
        <begin position="1"/>
        <end position="24"/>
    </location>
</feature>
<name>A0A077ZVM7_STYLE</name>
<evidence type="ECO:0000313" key="3">
    <source>
        <dbReference type="Proteomes" id="UP000039865"/>
    </source>
</evidence>
<proteinExistence type="predicted"/>
<organism evidence="2 3">
    <name type="scientific">Stylonychia lemnae</name>
    <name type="common">Ciliate</name>
    <dbReference type="NCBI Taxonomy" id="5949"/>
    <lineage>
        <taxon>Eukaryota</taxon>
        <taxon>Sar</taxon>
        <taxon>Alveolata</taxon>
        <taxon>Ciliophora</taxon>
        <taxon>Intramacronucleata</taxon>
        <taxon>Spirotrichea</taxon>
        <taxon>Stichotrichia</taxon>
        <taxon>Sporadotrichida</taxon>
        <taxon>Oxytrichidae</taxon>
        <taxon>Stylonychinae</taxon>
        <taxon>Stylonychia</taxon>
    </lineage>
</organism>